<dbReference type="OrthoDB" id="5964872at2759"/>
<proteinExistence type="predicted"/>
<accession>A0A6S7GPF4</accession>
<dbReference type="AlphaFoldDB" id="A0A6S7GPF4"/>
<reference evidence="1" key="1">
    <citation type="submission" date="2020-04" db="EMBL/GenBank/DDBJ databases">
        <authorList>
            <person name="Alioto T."/>
            <person name="Alioto T."/>
            <person name="Gomez Garrido J."/>
        </authorList>
    </citation>
    <scope>NUCLEOTIDE SEQUENCE</scope>
    <source>
        <strain evidence="1">A484AB</strain>
    </source>
</reference>
<dbReference type="EMBL" id="CACRXK020001909">
    <property type="protein sequence ID" value="CAB3991742.1"/>
    <property type="molecule type" value="Genomic_DNA"/>
</dbReference>
<dbReference type="Gene3D" id="3.40.50.11530">
    <property type="match status" value="1"/>
</dbReference>
<sequence length="300" mass="34528">MPIIVACINPLPKKSNSSEDDFYFKNPHVPEFIELDSYSTPRVSTRATEISTSTSTTKSTKSTNSYKTSQRTTKANILAVSAEKKQNKEKEIFTFISITIACAAILILGFILVLRKRKRGRRDQQDDLQDPGYIYVSYISESKGHTEKVVDFSNWFRKHGYDVQMDIMSTPSNQEDLKELGRRRWGEKQLLRAKNVFIILSPPYLNLCRLDEGKTDASSLTQEEKIIYSEITQIRNELSSTAYISSRFIPVLFGVKETELPFWIKQLVVYSWPDDKMNNKLLYRINEEISYDNAATDSRA</sequence>
<comment type="caution">
    <text evidence="1">The sequence shown here is derived from an EMBL/GenBank/DDBJ whole genome shotgun (WGS) entry which is preliminary data.</text>
</comment>
<dbReference type="Pfam" id="PF08357">
    <property type="entry name" value="SEFIR"/>
    <property type="match status" value="1"/>
</dbReference>
<dbReference type="Proteomes" id="UP001152795">
    <property type="component" value="Unassembled WGS sequence"/>
</dbReference>
<dbReference type="InterPro" id="IPR013568">
    <property type="entry name" value="SEFIR_dom"/>
</dbReference>
<keyword evidence="2" id="KW-1185">Reference proteome</keyword>
<protein>
    <submittedName>
        <fullName evidence="1">Uncharacterized protein</fullName>
    </submittedName>
</protein>
<gene>
    <name evidence="1" type="ORF">PACLA_8A044055</name>
</gene>
<evidence type="ECO:0000313" key="1">
    <source>
        <dbReference type="EMBL" id="CAB3991742.1"/>
    </source>
</evidence>
<organism evidence="1 2">
    <name type="scientific">Paramuricea clavata</name>
    <name type="common">Red gorgonian</name>
    <name type="synonym">Violescent sea-whip</name>
    <dbReference type="NCBI Taxonomy" id="317549"/>
    <lineage>
        <taxon>Eukaryota</taxon>
        <taxon>Metazoa</taxon>
        <taxon>Cnidaria</taxon>
        <taxon>Anthozoa</taxon>
        <taxon>Octocorallia</taxon>
        <taxon>Malacalcyonacea</taxon>
        <taxon>Plexauridae</taxon>
        <taxon>Paramuricea</taxon>
    </lineage>
</organism>
<evidence type="ECO:0000313" key="2">
    <source>
        <dbReference type="Proteomes" id="UP001152795"/>
    </source>
</evidence>
<dbReference type="PROSITE" id="PS51534">
    <property type="entry name" value="SEFIR"/>
    <property type="match status" value="1"/>
</dbReference>
<name>A0A6S7GPF4_PARCT</name>